<dbReference type="EMBL" id="UZAL01033208">
    <property type="protein sequence ID" value="VDP62886.1"/>
    <property type="molecule type" value="Genomic_DNA"/>
</dbReference>
<accession>A0A183PFM7</accession>
<proteinExistence type="predicted"/>
<organism evidence="1 2">
    <name type="scientific">Schistosoma mattheei</name>
    <dbReference type="NCBI Taxonomy" id="31246"/>
    <lineage>
        <taxon>Eukaryota</taxon>
        <taxon>Metazoa</taxon>
        <taxon>Spiralia</taxon>
        <taxon>Lophotrochozoa</taxon>
        <taxon>Platyhelminthes</taxon>
        <taxon>Trematoda</taxon>
        <taxon>Digenea</taxon>
        <taxon>Strigeidida</taxon>
        <taxon>Schistosomatoidea</taxon>
        <taxon>Schistosomatidae</taxon>
        <taxon>Schistosoma</taxon>
    </lineage>
</organism>
<protein>
    <submittedName>
        <fullName evidence="1">Uncharacterized protein</fullName>
    </submittedName>
</protein>
<name>A0A183PFM7_9TREM</name>
<reference evidence="1 2" key="1">
    <citation type="submission" date="2018-11" db="EMBL/GenBank/DDBJ databases">
        <authorList>
            <consortium name="Pathogen Informatics"/>
        </authorList>
    </citation>
    <scope>NUCLEOTIDE SEQUENCE [LARGE SCALE GENOMIC DNA]</scope>
    <source>
        <strain>Denwood</strain>
        <strain evidence="2">Zambia</strain>
    </source>
</reference>
<gene>
    <name evidence="1" type="ORF">SMTD_LOCUS13162</name>
</gene>
<evidence type="ECO:0000313" key="2">
    <source>
        <dbReference type="Proteomes" id="UP000269396"/>
    </source>
</evidence>
<keyword evidence="2" id="KW-1185">Reference proteome</keyword>
<sequence>MYYPVNEGKMYRIAVNSNVIHSKVLFYDYKELLFQMYPIYEIYIMESGYSFLSNV</sequence>
<dbReference type="Proteomes" id="UP000269396">
    <property type="component" value="Unassembled WGS sequence"/>
</dbReference>
<dbReference type="AlphaFoldDB" id="A0A183PFM7"/>
<evidence type="ECO:0000313" key="1">
    <source>
        <dbReference type="EMBL" id="VDP62886.1"/>
    </source>
</evidence>